<evidence type="ECO:0000313" key="12">
    <source>
        <dbReference type="Proteomes" id="UP000502706"/>
    </source>
</evidence>
<keyword evidence="4" id="KW-0479">Metal-binding</keyword>
<evidence type="ECO:0000256" key="4">
    <source>
        <dbReference type="ARBA" id="ARBA00022723"/>
    </source>
</evidence>
<dbReference type="GO" id="GO:0046872">
    <property type="term" value="F:metal ion binding"/>
    <property type="evidence" value="ECO:0007669"/>
    <property type="project" value="UniProtKB-KW"/>
</dbReference>
<evidence type="ECO:0000256" key="9">
    <source>
        <dbReference type="SAM" id="MobiDB-lite"/>
    </source>
</evidence>
<dbReference type="GO" id="GO:0005829">
    <property type="term" value="C:cytosol"/>
    <property type="evidence" value="ECO:0007669"/>
    <property type="project" value="TreeGrafter"/>
</dbReference>
<proteinExistence type="inferred from homology"/>
<feature type="domain" description="Dyp-type peroxidase C-terminal" evidence="10">
    <location>
        <begin position="8"/>
        <end position="171"/>
    </location>
</feature>
<keyword evidence="12" id="KW-1185">Reference proteome</keyword>
<evidence type="ECO:0000313" key="11">
    <source>
        <dbReference type="EMBL" id="QIN77502.1"/>
    </source>
</evidence>
<dbReference type="SUPFAM" id="SSF54909">
    <property type="entry name" value="Dimeric alpha+beta barrel"/>
    <property type="match status" value="1"/>
</dbReference>
<dbReference type="GO" id="GO:0004601">
    <property type="term" value="F:peroxidase activity"/>
    <property type="evidence" value="ECO:0007669"/>
    <property type="project" value="UniProtKB-KW"/>
</dbReference>
<dbReference type="Proteomes" id="UP000502706">
    <property type="component" value="Chromosome"/>
</dbReference>
<dbReference type="AlphaFoldDB" id="A0A6G8PTU2"/>
<evidence type="ECO:0000256" key="8">
    <source>
        <dbReference type="ARBA" id="ARBA00025737"/>
    </source>
</evidence>
<comment type="cofactor">
    <cofactor evidence="1">
        <name>heme b</name>
        <dbReference type="ChEBI" id="CHEBI:60344"/>
    </cofactor>
</comment>
<evidence type="ECO:0000256" key="1">
    <source>
        <dbReference type="ARBA" id="ARBA00001970"/>
    </source>
</evidence>
<gene>
    <name evidence="11" type="ORF">GBA65_02165</name>
</gene>
<evidence type="ECO:0000256" key="2">
    <source>
        <dbReference type="ARBA" id="ARBA00022559"/>
    </source>
</evidence>
<keyword evidence="5" id="KW-0732">Signal</keyword>
<dbReference type="PROSITE" id="PS51404">
    <property type="entry name" value="DYP_PEROXIDASE"/>
    <property type="match status" value="1"/>
</dbReference>
<evidence type="ECO:0000256" key="3">
    <source>
        <dbReference type="ARBA" id="ARBA00022617"/>
    </source>
</evidence>
<evidence type="ECO:0000256" key="5">
    <source>
        <dbReference type="ARBA" id="ARBA00022729"/>
    </source>
</evidence>
<reference evidence="11 12" key="1">
    <citation type="submission" date="2019-10" db="EMBL/GenBank/DDBJ databases">
        <title>Rubrobacter sp nov SCSIO 52915 isolated from a deep-sea sediment in the South China Sea.</title>
        <authorList>
            <person name="Chen R.W."/>
        </authorList>
    </citation>
    <scope>NUCLEOTIDE SEQUENCE [LARGE SCALE GENOMIC DNA]</scope>
    <source>
        <strain evidence="11 12">SCSIO 52915</strain>
    </source>
</reference>
<dbReference type="InterPro" id="IPR011008">
    <property type="entry name" value="Dimeric_a/b-barrel"/>
</dbReference>
<dbReference type="Pfam" id="PF20628">
    <property type="entry name" value="Dyp_perox_C"/>
    <property type="match status" value="1"/>
</dbReference>
<dbReference type="PANTHER" id="PTHR30521:SF4">
    <property type="entry name" value="DEFERROCHELATASE"/>
    <property type="match status" value="1"/>
</dbReference>
<dbReference type="KEGG" id="rmar:GBA65_02165"/>
<evidence type="ECO:0000256" key="7">
    <source>
        <dbReference type="ARBA" id="ARBA00023004"/>
    </source>
</evidence>
<comment type="similarity">
    <text evidence="8">Belongs to the DyP-type peroxidase family.</text>
</comment>
<dbReference type="EMBL" id="CP045121">
    <property type="protein sequence ID" value="QIN77502.1"/>
    <property type="molecule type" value="Genomic_DNA"/>
</dbReference>
<evidence type="ECO:0000256" key="6">
    <source>
        <dbReference type="ARBA" id="ARBA00023002"/>
    </source>
</evidence>
<sequence>MAFVNRDLAPDEPHWAEDGTYMAYLKVRQDLDRFNALPVADQEQIIGRRKTDGSRLDLQAGTDPRTEGEFVAPTPSPNSHVRKTGPRGALHDRTLIFRRGVPYLNIREDGGLDGGLQFVSFQSSLDAFEVMLNKWEFNPNFPAAGSGMDRLFIEGYATIEKAGFFFVPPRDNRFIGASIFDPPPTAGRSRGPGRIVIRKRVIDASGNRVLAEVGGIGFQVFQADTNQPIGGVFMTDSAGHAVSDDVPLNTPLVLREVSTPAHLEPMPEHTFTVTQRRQLVKLDNRVRPGPAPGYGG</sequence>
<dbReference type="InterPro" id="IPR006314">
    <property type="entry name" value="Dyp_peroxidase"/>
</dbReference>
<protein>
    <submittedName>
        <fullName evidence="11">Dyp-type peroxidase</fullName>
    </submittedName>
</protein>
<dbReference type="NCBIfam" id="TIGR01413">
    <property type="entry name" value="Dyp_perox_fam"/>
    <property type="match status" value="1"/>
</dbReference>
<keyword evidence="6" id="KW-0560">Oxidoreductase</keyword>
<dbReference type="InterPro" id="IPR048328">
    <property type="entry name" value="Dyp_perox_C"/>
</dbReference>
<accession>A0A6G8PTU2</accession>
<keyword evidence="7" id="KW-0408">Iron</keyword>
<dbReference type="GO" id="GO:0020037">
    <property type="term" value="F:heme binding"/>
    <property type="evidence" value="ECO:0007669"/>
    <property type="project" value="InterPro"/>
</dbReference>
<evidence type="ECO:0000259" key="10">
    <source>
        <dbReference type="Pfam" id="PF20628"/>
    </source>
</evidence>
<keyword evidence="2 11" id="KW-0575">Peroxidase</keyword>
<dbReference type="PANTHER" id="PTHR30521">
    <property type="entry name" value="DEFERROCHELATASE/PEROXIDASE"/>
    <property type="match status" value="1"/>
</dbReference>
<organism evidence="11 12">
    <name type="scientific">Rubrobacter marinus</name>
    <dbReference type="NCBI Taxonomy" id="2653852"/>
    <lineage>
        <taxon>Bacteria</taxon>
        <taxon>Bacillati</taxon>
        <taxon>Actinomycetota</taxon>
        <taxon>Rubrobacteria</taxon>
        <taxon>Rubrobacterales</taxon>
        <taxon>Rubrobacteraceae</taxon>
        <taxon>Rubrobacter</taxon>
    </lineage>
</organism>
<feature type="region of interest" description="Disordered" evidence="9">
    <location>
        <begin position="48"/>
        <end position="85"/>
    </location>
</feature>
<keyword evidence="3" id="KW-0349">Heme</keyword>
<name>A0A6G8PTU2_9ACTN</name>